<evidence type="ECO:0000259" key="11">
    <source>
        <dbReference type="Pfam" id="PF00155"/>
    </source>
</evidence>
<dbReference type="InterPro" id="IPR001917">
    <property type="entry name" value="Aminotrans_II_pyridoxalP_BS"/>
</dbReference>
<evidence type="ECO:0000256" key="8">
    <source>
        <dbReference type="ARBA" id="ARBA00047481"/>
    </source>
</evidence>
<evidence type="ECO:0000256" key="1">
    <source>
        <dbReference type="ARBA" id="ARBA00001933"/>
    </source>
</evidence>
<dbReference type="HOGENOM" id="CLU_017584_3_1_1"/>
<protein>
    <recommendedName>
        <fullName evidence="4">histidinol-phosphate transaminase</fullName>
        <ecNumber evidence="4">2.6.1.9</ecNumber>
    </recommendedName>
</protein>
<proteinExistence type="inferred from homology"/>
<dbReference type="GO" id="GO:0030170">
    <property type="term" value="F:pyridoxal phosphate binding"/>
    <property type="evidence" value="ECO:0007669"/>
    <property type="project" value="InterPro"/>
</dbReference>
<evidence type="ECO:0000256" key="2">
    <source>
        <dbReference type="ARBA" id="ARBA00005011"/>
    </source>
</evidence>
<accession>A0A067PZ45</accession>
<dbReference type="PANTHER" id="PTHR42885:SF2">
    <property type="entry name" value="HISTIDINOL-PHOSPHATE AMINOTRANSFERASE"/>
    <property type="match status" value="1"/>
</dbReference>
<evidence type="ECO:0000256" key="3">
    <source>
        <dbReference type="ARBA" id="ARBA00008392"/>
    </source>
</evidence>
<dbReference type="InterPro" id="IPR004839">
    <property type="entry name" value="Aminotransferase_I/II_large"/>
</dbReference>
<dbReference type="Pfam" id="PF00155">
    <property type="entry name" value="Aminotran_1_2"/>
    <property type="match status" value="1"/>
</dbReference>
<dbReference type="PROSITE" id="PS00599">
    <property type="entry name" value="AA_TRANSFER_CLASS_2"/>
    <property type="match status" value="1"/>
</dbReference>
<dbReference type="InterPro" id="IPR015421">
    <property type="entry name" value="PyrdxlP-dep_Trfase_major"/>
</dbReference>
<evidence type="ECO:0000313" key="13">
    <source>
        <dbReference type="Proteomes" id="UP000027265"/>
    </source>
</evidence>
<evidence type="ECO:0000256" key="4">
    <source>
        <dbReference type="ARBA" id="ARBA00012748"/>
    </source>
</evidence>
<comment type="similarity">
    <text evidence="3 9">Belongs to the class-II pyridoxal-phosphate-dependent aminotransferase family.</text>
</comment>
<reference evidence="13" key="1">
    <citation type="journal article" date="2014" name="Proc. Natl. Acad. Sci. U.S.A.">
        <title>Extensive sampling of basidiomycete genomes demonstrates inadequacy of the white-rot/brown-rot paradigm for wood decay fungi.</title>
        <authorList>
            <person name="Riley R."/>
            <person name="Salamov A.A."/>
            <person name="Brown D.W."/>
            <person name="Nagy L.G."/>
            <person name="Floudas D."/>
            <person name="Held B.W."/>
            <person name="Levasseur A."/>
            <person name="Lombard V."/>
            <person name="Morin E."/>
            <person name="Otillar R."/>
            <person name="Lindquist E.A."/>
            <person name="Sun H."/>
            <person name="LaButti K.M."/>
            <person name="Schmutz J."/>
            <person name="Jabbour D."/>
            <person name="Luo H."/>
            <person name="Baker S.E."/>
            <person name="Pisabarro A.G."/>
            <person name="Walton J.D."/>
            <person name="Blanchette R.A."/>
            <person name="Henrissat B."/>
            <person name="Martin F."/>
            <person name="Cullen D."/>
            <person name="Hibbett D.S."/>
            <person name="Grigoriev I.V."/>
        </authorList>
    </citation>
    <scope>NUCLEOTIDE SEQUENCE [LARGE SCALE GENOMIC DNA]</scope>
    <source>
        <strain evidence="13">MUCL 33604</strain>
    </source>
</reference>
<comment type="cofactor">
    <cofactor evidence="1 9">
        <name>pyridoxal 5'-phosphate</name>
        <dbReference type="ChEBI" id="CHEBI:597326"/>
    </cofactor>
</comment>
<name>A0A067PZ45_9AGAM</name>
<comment type="pathway">
    <text evidence="2">Amino-acid biosynthesis; L-histidine biosynthesis; L-histidine from 5-phospho-alpha-D-ribose 1-diphosphate: step 7/9.</text>
</comment>
<dbReference type="Gene3D" id="3.90.1150.10">
    <property type="entry name" value="Aspartate Aminotransferase, domain 1"/>
    <property type="match status" value="1"/>
</dbReference>
<dbReference type="InterPro" id="IPR015422">
    <property type="entry name" value="PyrdxlP-dep_Trfase_small"/>
</dbReference>
<evidence type="ECO:0000256" key="6">
    <source>
        <dbReference type="ARBA" id="ARBA00022679"/>
    </source>
</evidence>
<dbReference type="PANTHER" id="PTHR42885">
    <property type="entry name" value="HISTIDINOL-PHOSPHATE AMINOTRANSFERASE-RELATED"/>
    <property type="match status" value="1"/>
</dbReference>
<dbReference type="SUPFAM" id="SSF53383">
    <property type="entry name" value="PLP-dependent transferases"/>
    <property type="match status" value="1"/>
</dbReference>
<keyword evidence="13" id="KW-1185">Reference proteome</keyword>
<dbReference type="Gene3D" id="3.40.640.10">
    <property type="entry name" value="Type I PLP-dependent aspartate aminotransferase-like (Major domain)"/>
    <property type="match status" value="1"/>
</dbReference>
<evidence type="ECO:0000256" key="5">
    <source>
        <dbReference type="ARBA" id="ARBA00022576"/>
    </source>
</evidence>
<keyword evidence="5" id="KW-0032">Aminotransferase</keyword>
<dbReference type="OrthoDB" id="2015537at2759"/>
<feature type="domain" description="Aminotransferase class I/classII large" evidence="11">
    <location>
        <begin position="96"/>
        <end position="436"/>
    </location>
</feature>
<feature type="region of interest" description="Disordered" evidence="10">
    <location>
        <begin position="1"/>
        <end position="22"/>
    </location>
</feature>
<keyword evidence="6" id="KW-0808">Transferase</keyword>
<gene>
    <name evidence="12" type="ORF">JAAARDRAFT_32482</name>
</gene>
<dbReference type="EC" id="2.6.1.9" evidence="4"/>
<organism evidence="12 13">
    <name type="scientific">Jaapia argillacea MUCL 33604</name>
    <dbReference type="NCBI Taxonomy" id="933084"/>
    <lineage>
        <taxon>Eukaryota</taxon>
        <taxon>Fungi</taxon>
        <taxon>Dikarya</taxon>
        <taxon>Basidiomycota</taxon>
        <taxon>Agaricomycotina</taxon>
        <taxon>Agaricomycetes</taxon>
        <taxon>Agaricomycetidae</taxon>
        <taxon>Jaapiales</taxon>
        <taxon>Jaapiaceae</taxon>
        <taxon>Jaapia</taxon>
    </lineage>
</organism>
<sequence length="443" mass="47621">MSTPSPLPTSLPSSLPKPKTPHPPHFSLTSVIRLNILALHPYRCARDDYSEGILLDANENALGHSIVLPPTPAPNGHAINGHEDLPEELKPTLDLDLHRYPSPSHPSLKSSIAKLRGLPNEDWVFLGVGSDEIIDLLIRICVKPGSDESILITPPTYGMYAVCAAVNDVRVDKVNLELSGTKGEGGEQGRFSIRVADVKKQITPSTKLIFLTSPGNPTGTLLSLSSIRSILDYQEFKGIVVVDEAYVDFASEGSSAVSLVEEYENIIVMQTLSKSFGLAAIRLGVALSQPPLLQILSNTKAPYNISSPTAYLAELALKEESLEGMKVKVNQLKASRTNLIHQLSSPKFKALGVGSVIGGNDANFVLMPILQNPSSLPSSPTPVLTPDNTRALKVYKSLAEENGVVVRFRGGEKGCEGCLRVSVGSEKEIEVFLGRLEGVLGRV</sequence>
<dbReference type="CDD" id="cd00609">
    <property type="entry name" value="AAT_like"/>
    <property type="match status" value="1"/>
</dbReference>
<evidence type="ECO:0000256" key="9">
    <source>
        <dbReference type="RuleBase" id="RU003693"/>
    </source>
</evidence>
<comment type="catalytic activity">
    <reaction evidence="8">
        <text>L-histidinol phosphate + 2-oxoglutarate = 3-(imidazol-4-yl)-2-oxopropyl phosphate + L-glutamate</text>
        <dbReference type="Rhea" id="RHEA:23744"/>
        <dbReference type="ChEBI" id="CHEBI:16810"/>
        <dbReference type="ChEBI" id="CHEBI:29985"/>
        <dbReference type="ChEBI" id="CHEBI:57766"/>
        <dbReference type="ChEBI" id="CHEBI:57980"/>
        <dbReference type="EC" id="2.6.1.9"/>
    </reaction>
</comment>
<dbReference type="Proteomes" id="UP000027265">
    <property type="component" value="Unassembled WGS sequence"/>
</dbReference>
<dbReference type="FunCoup" id="A0A067PZ45">
    <property type="interactions" value="120"/>
</dbReference>
<dbReference type="EMBL" id="KL197714">
    <property type="protein sequence ID" value="KDQ60098.1"/>
    <property type="molecule type" value="Genomic_DNA"/>
</dbReference>
<dbReference type="GO" id="GO:0004400">
    <property type="term" value="F:histidinol-phosphate transaminase activity"/>
    <property type="evidence" value="ECO:0007669"/>
    <property type="project" value="UniProtKB-EC"/>
</dbReference>
<dbReference type="AlphaFoldDB" id="A0A067PZ45"/>
<keyword evidence="7 9" id="KW-0663">Pyridoxal phosphate</keyword>
<dbReference type="STRING" id="933084.A0A067PZ45"/>
<dbReference type="InterPro" id="IPR015424">
    <property type="entry name" value="PyrdxlP-dep_Trfase"/>
</dbReference>
<evidence type="ECO:0000313" key="12">
    <source>
        <dbReference type="EMBL" id="KDQ60098.1"/>
    </source>
</evidence>
<evidence type="ECO:0000256" key="7">
    <source>
        <dbReference type="ARBA" id="ARBA00022898"/>
    </source>
</evidence>
<dbReference type="InParanoid" id="A0A067PZ45"/>
<evidence type="ECO:0000256" key="10">
    <source>
        <dbReference type="SAM" id="MobiDB-lite"/>
    </source>
</evidence>